<dbReference type="PANTHER" id="PTHR20854">
    <property type="entry name" value="INOSITOL MONOPHOSPHATASE"/>
    <property type="match status" value="1"/>
</dbReference>
<accession>A0A3R6VBH6</accession>
<gene>
    <name evidence="2" type="ORF">DS831_02615</name>
</gene>
<dbReference type="Pfam" id="PF00459">
    <property type="entry name" value="Inositol_P"/>
    <property type="match status" value="1"/>
</dbReference>
<evidence type="ECO:0000313" key="3">
    <source>
        <dbReference type="Proteomes" id="UP000284109"/>
    </source>
</evidence>
<dbReference type="RefSeq" id="WP_118900090.1">
    <property type="nucleotide sequence ID" value="NZ_QOCR01000001.1"/>
</dbReference>
<dbReference type="Proteomes" id="UP000284109">
    <property type="component" value="Unassembled WGS sequence"/>
</dbReference>
<evidence type="ECO:0000256" key="1">
    <source>
        <dbReference type="PIRSR" id="PIRSR600760-2"/>
    </source>
</evidence>
<evidence type="ECO:0000313" key="2">
    <source>
        <dbReference type="EMBL" id="RHW52238.1"/>
    </source>
</evidence>
<name>A0A3R6VBH6_9LACO</name>
<evidence type="ECO:0008006" key="4">
    <source>
        <dbReference type="Google" id="ProtNLM"/>
    </source>
</evidence>
<keyword evidence="3" id="KW-1185">Reference proteome</keyword>
<proteinExistence type="predicted"/>
<feature type="binding site" evidence="1">
    <location>
        <position position="87"/>
    </location>
    <ligand>
        <name>Mg(2+)</name>
        <dbReference type="ChEBI" id="CHEBI:18420"/>
        <label>1</label>
        <note>catalytic</note>
    </ligand>
</feature>
<dbReference type="InterPro" id="IPR000760">
    <property type="entry name" value="Inositol_monophosphatase-like"/>
</dbReference>
<dbReference type="Gene3D" id="3.30.540.10">
    <property type="entry name" value="Fructose-1,6-Bisphosphatase, subunit A, domain 1"/>
    <property type="match status" value="1"/>
</dbReference>
<feature type="binding site" evidence="1">
    <location>
        <position position="89"/>
    </location>
    <ligand>
        <name>Mg(2+)</name>
        <dbReference type="ChEBI" id="CHEBI:18420"/>
        <label>1</label>
        <note>catalytic</note>
    </ligand>
</feature>
<dbReference type="EMBL" id="QOCR01000001">
    <property type="protein sequence ID" value="RHW52238.1"/>
    <property type="molecule type" value="Genomic_DNA"/>
</dbReference>
<feature type="binding site" evidence="1">
    <location>
        <position position="68"/>
    </location>
    <ligand>
        <name>Mg(2+)</name>
        <dbReference type="ChEBI" id="CHEBI:18420"/>
        <label>1</label>
        <note>catalytic</note>
    </ligand>
</feature>
<sequence>MDLYKTDFFARLIVTEAGKIVREKIQQKLDINTKKNAHDFVTNIDKTVEQFLTSQILKYFPNANIISEEGYGNSNSLSQNEITWVIDPIDGTSDLVYLKKDFAVVLSVYEYNKGKIVYINDVMNNKLYHSLDGYGCFENDIKFETRPQRPLIDSAIFSRFDFLDVNRSHSSDLIRKARSLASMSCASLGMVALAKGEVDGMINKGNMKPWDILPGMAFAKEANVKFLTTQGKEYNYSSNDDIIAAGNGLIEEMLNITKNN</sequence>
<dbReference type="GO" id="GO:0008934">
    <property type="term" value="F:inositol monophosphate 1-phosphatase activity"/>
    <property type="evidence" value="ECO:0007669"/>
    <property type="project" value="TreeGrafter"/>
</dbReference>
<dbReference type="GO" id="GO:0007165">
    <property type="term" value="P:signal transduction"/>
    <property type="evidence" value="ECO:0007669"/>
    <property type="project" value="TreeGrafter"/>
</dbReference>
<feature type="binding site" evidence="1">
    <location>
        <position position="211"/>
    </location>
    <ligand>
        <name>Mg(2+)</name>
        <dbReference type="ChEBI" id="CHEBI:18420"/>
        <label>1</label>
        <note>catalytic</note>
    </ligand>
</feature>
<dbReference type="GO" id="GO:0046872">
    <property type="term" value="F:metal ion binding"/>
    <property type="evidence" value="ECO:0007669"/>
    <property type="project" value="UniProtKB-KW"/>
</dbReference>
<keyword evidence="1" id="KW-0460">Magnesium</keyword>
<reference evidence="2 3" key="1">
    <citation type="submission" date="2018-07" db="EMBL/GenBank/DDBJ databases">
        <title>Genome sequences of six Lactobacillus spp. isolated from bumble bee guts.</title>
        <authorList>
            <person name="Motta E.V.S."/>
            <person name="Moran N.A."/>
        </authorList>
    </citation>
    <scope>NUCLEOTIDE SEQUENCE [LARGE SCALE GENOMIC DNA]</scope>
    <source>
        <strain evidence="2 3">BI-1.1</strain>
    </source>
</reference>
<comment type="caution">
    <text evidence="2">The sequence shown here is derived from an EMBL/GenBank/DDBJ whole genome shotgun (WGS) entry which is preliminary data.</text>
</comment>
<protein>
    <recommendedName>
        <fullName evidence="4">Inositol monophosphatase family protein</fullName>
    </recommendedName>
</protein>
<dbReference type="OrthoDB" id="9772456at2"/>
<feature type="binding site" evidence="1">
    <location>
        <position position="90"/>
    </location>
    <ligand>
        <name>Mg(2+)</name>
        <dbReference type="ChEBI" id="CHEBI:18420"/>
        <label>2</label>
    </ligand>
</feature>
<dbReference type="CDD" id="cd01637">
    <property type="entry name" value="IMPase_like"/>
    <property type="match status" value="1"/>
</dbReference>
<dbReference type="PRINTS" id="PR00377">
    <property type="entry name" value="IMPHPHTASES"/>
</dbReference>
<dbReference type="SUPFAM" id="SSF56655">
    <property type="entry name" value="Carbohydrate phosphatase"/>
    <property type="match status" value="1"/>
</dbReference>
<organism evidence="2 3">
    <name type="scientific">Bombilactobacillus bombi</name>
    <dbReference type="NCBI Taxonomy" id="1303590"/>
    <lineage>
        <taxon>Bacteria</taxon>
        <taxon>Bacillati</taxon>
        <taxon>Bacillota</taxon>
        <taxon>Bacilli</taxon>
        <taxon>Lactobacillales</taxon>
        <taxon>Lactobacillaceae</taxon>
        <taxon>Bombilactobacillus</taxon>
    </lineage>
</organism>
<keyword evidence="1" id="KW-0479">Metal-binding</keyword>
<dbReference type="AlphaFoldDB" id="A0A3R6VBH6"/>
<dbReference type="GO" id="GO:0006020">
    <property type="term" value="P:inositol metabolic process"/>
    <property type="evidence" value="ECO:0007669"/>
    <property type="project" value="TreeGrafter"/>
</dbReference>
<dbReference type="PANTHER" id="PTHR20854:SF4">
    <property type="entry name" value="INOSITOL-1-MONOPHOSPHATASE-RELATED"/>
    <property type="match status" value="1"/>
</dbReference>
<dbReference type="Gene3D" id="3.40.190.80">
    <property type="match status" value="1"/>
</dbReference>
<comment type="cofactor">
    <cofactor evidence="1">
        <name>Mg(2+)</name>
        <dbReference type="ChEBI" id="CHEBI:18420"/>
    </cofactor>
</comment>